<dbReference type="InterPro" id="IPR036631">
    <property type="entry name" value="MGMT_N_sf"/>
</dbReference>
<dbReference type="InterPro" id="IPR036388">
    <property type="entry name" value="WH-like_DNA-bd_sf"/>
</dbReference>
<proteinExistence type="inferred from homology"/>
<dbReference type="KEGG" id="agf:ET445_06215"/>
<keyword evidence="3 9" id="KW-0963">Cytoplasm</keyword>
<evidence type="ECO:0000256" key="9">
    <source>
        <dbReference type="HAMAP-Rule" id="MF_00772"/>
    </source>
</evidence>
<dbReference type="HAMAP" id="MF_00772">
    <property type="entry name" value="OGT"/>
    <property type="match status" value="1"/>
</dbReference>
<keyword evidence="13" id="KW-1185">Reference proteome</keyword>
<dbReference type="PANTHER" id="PTHR10815:SF13">
    <property type="entry name" value="METHYLATED-DNA--PROTEIN-CYSTEINE METHYLTRANSFERASE"/>
    <property type="match status" value="1"/>
</dbReference>
<gene>
    <name evidence="12" type="ORF">ET445_06215</name>
</gene>
<evidence type="ECO:0000256" key="6">
    <source>
        <dbReference type="ARBA" id="ARBA00022763"/>
    </source>
</evidence>
<dbReference type="Gene3D" id="1.10.10.10">
    <property type="entry name" value="Winged helix-like DNA-binding domain superfamily/Winged helix DNA-binding domain"/>
    <property type="match status" value="1"/>
</dbReference>
<dbReference type="FunFam" id="1.10.10.10:FF:000214">
    <property type="entry name" value="Methylated-DNA--protein-cysteine methyltransferase"/>
    <property type="match status" value="1"/>
</dbReference>
<dbReference type="RefSeq" id="WP_129189825.1">
    <property type="nucleotide sequence ID" value="NZ_CP035491.1"/>
</dbReference>
<evidence type="ECO:0000256" key="1">
    <source>
        <dbReference type="ARBA" id="ARBA00001286"/>
    </source>
</evidence>
<dbReference type="InterPro" id="IPR023546">
    <property type="entry name" value="MGMT"/>
</dbReference>
<dbReference type="GO" id="GO:0032259">
    <property type="term" value="P:methylation"/>
    <property type="evidence" value="ECO:0007669"/>
    <property type="project" value="UniProtKB-KW"/>
</dbReference>
<dbReference type="InterPro" id="IPR001497">
    <property type="entry name" value="MethylDNA_cys_MeTrfase_AS"/>
</dbReference>
<protein>
    <recommendedName>
        <fullName evidence="9">Methylated-DNA--protein-cysteine methyltransferase</fullName>
        <ecNumber evidence="9">2.1.1.63</ecNumber>
    </recommendedName>
    <alternativeName>
        <fullName evidence="9">6-O-methylguanine-DNA methyltransferase</fullName>
        <shortName evidence="9">MGMT</shortName>
    </alternativeName>
    <alternativeName>
        <fullName evidence="9">O-6-methylguanine-DNA-alkyltransferase</fullName>
    </alternativeName>
</protein>
<dbReference type="GO" id="GO:0006307">
    <property type="term" value="P:DNA alkylation repair"/>
    <property type="evidence" value="ECO:0007669"/>
    <property type="project" value="UniProtKB-UniRule"/>
</dbReference>
<dbReference type="PANTHER" id="PTHR10815">
    <property type="entry name" value="METHYLATED-DNA--PROTEIN-CYSTEINE METHYLTRANSFERASE"/>
    <property type="match status" value="1"/>
</dbReference>
<evidence type="ECO:0000313" key="13">
    <source>
        <dbReference type="Proteomes" id="UP000291259"/>
    </source>
</evidence>
<dbReference type="InterPro" id="IPR008332">
    <property type="entry name" value="MethylG_MeTrfase_N"/>
</dbReference>
<comment type="catalytic activity">
    <reaction evidence="1 9">
        <text>a 4-O-methyl-thymidine in DNA + L-cysteinyl-[protein] = a thymidine in DNA + S-methyl-L-cysteinyl-[protein]</text>
        <dbReference type="Rhea" id="RHEA:53428"/>
        <dbReference type="Rhea" id="RHEA-COMP:10131"/>
        <dbReference type="Rhea" id="RHEA-COMP:10132"/>
        <dbReference type="Rhea" id="RHEA-COMP:13555"/>
        <dbReference type="Rhea" id="RHEA-COMP:13556"/>
        <dbReference type="ChEBI" id="CHEBI:29950"/>
        <dbReference type="ChEBI" id="CHEBI:82612"/>
        <dbReference type="ChEBI" id="CHEBI:137386"/>
        <dbReference type="ChEBI" id="CHEBI:137387"/>
        <dbReference type="EC" id="2.1.1.63"/>
    </reaction>
</comment>
<dbReference type="AlphaFoldDB" id="A0A4P6FF31"/>
<dbReference type="PROSITE" id="PS00374">
    <property type="entry name" value="MGMT"/>
    <property type="match status" value="1"/>
</dbReference>
<name>A0A4P6FF31_9MICO</name>
<dbReference type="Proteomes" id="UP000291259">
    <property type="component" value="Chromosome"/>
</dbReference>
<dbReference type="InterPro" id="IPR014048">
    <property type="entry name" value="MethylDNA_cys_MeTrfase_DNA-bd"/>
</dbReference>
<feature type="active site" description="Nucleophile; methyl group acceptor" evidence="9">
    <location>
        <position position="138"/>
    </location>
</feature>
<evidence type="ECO:0000256" key="8">
    <source>
        <dbReference type="ARBA" id="ARBA00049348"/>
    </source>
</evidence>
<accession>A0A4P6FF31</accession>
<evidence type="ECO:0000256" key="4">
    <source>
        <dbReference type="ARBA" id="ARBA00022603"/>
    </source>
</evidence>
<keyword evidence="5 9" id="KW-0808">Transferase</keyword>
<feature type="domain" description="Methylguanine DNA methyltransferase ribonuclease-like" evidence="11">
    <location>
        <begin position="4"/>
        <end position="79"/>
    </location>
</feature>
<comment type="similarity">
    <text evidence="2 9">Belongs to the MGMT family.</text>
</comment>
<evidence type="ECO:0000313" key="12">
    <source>
        <dbReference type="EMBL" id="QAY72999.1"/>
    </source>
</evidence>
<evidence type="ECO:0000259" key="10">
    <source>
        <dbReference type="Pfam" id="PF01035"/>
    </source>
</evidence>
<dbReference type="OrthoDB" id="9802228at2"/>
<dbReference type="GO" id="GO:0005737">
    <property type="term" value="C:cytoplasm"/>
    <property type="evidence" value="ECO:0007669"/>
    <property type="project" value="UniProtKB-SubCell"/>
</dbReference>
<sequence>MTLRHTTIGTAVGDLLVVADGDAVTGVYFPGHWYPPASDRIGTALAIENAGAEASDPVFTQVERELDEYFAGRRTHFEVVIATSGDAFQEQVWRMLRAITFGATTTYGALAEALGDRALARRVGQAVGRNPVSILIPCHRVVGADGSLTGYAGGLERKRVLLELEGAEVVAQSRLF</sequence>
<dbReference type="EMBL" id="CP035491">
    <property type="protein sequence ID" value="QAY72999.1"/>
    <property type="molecule type" value="Genomic_DNA"/>
</dbReference>
<dbReference type="InterPro" id="IPR036217">
    <property type="entry name" value="MethylDNA_cys_MeTrfase_DNAb"/>
</dbReference>
<dbReference type="Pfam" id="PF02870">
    <property type="entry name" value="Methyltransf_1N"/>
    <property type="match status" value="1"/>
</dbReference>
<reference evidence="12 13" key="1">
    <citation type="submission" date="2019-01" db="EMBL/GenBank/DDBJ databases">
        <title>Genome sequencing of strain FW100M-8.</title>
        <authorList>
            <person name="Heo J."/>
            <person name="Kim S.-J."/>
            <person name="Kim J.-S."/>
            <person name="Hong S.-B."/>
            <person name="Kwon S.-W."/>
        </authorList>
    </citation>
    <scope>NUCLEOTIDE SEQUENCE [LARGE SCALE GENOMIC DNA]</scope>
    <source>
        <strain evidence="12 13">FW100M-8</strain>
    </source>
</reference>
<dbReference type="SUPFAM" id="SSF46767">
    <property type="entry name" value="Methylated DNA-protein cysteine methyltransferase, C-terminal domain"/>
    <property type="match status" value="1"/>
</dbReference>
<dbReference type="EC" id="2.1.1.63" evidence="9"/>
<evidence type="ECO:0000256" key="3">
    <source>
        <dbReference type="ARBA" id="ARBA00022490"/>
    </source>
</evidence>
<dbReference type="GO" id="GO:0003908">
    <property type="term" value="F:methylated-DNA-[protein]-cysteine S-methyltransferase activity"/>
    <property type="evidence" value="ECO:0007669"/>
    <property type="project" value="UniProtKB-UniRule"/>
</dbReference>
<keyword evidence="6 9" id="KW-0227">DNA damage</keyword>
<comment type="function">
    <text evidence="9">Involved in the cellular defense against the biological effects of O6-methylguanine (O6-MeG) and O4-methylthymine (O4-MeT) in DNA. Repairs the methylated nucleobase in DNA by stoichiometrically transferring the methyl group to a cysteine residue in the enzyme. This is a suicide reaction: the enzyme is irreversibly inactivated.</text>
</comment>
<evidence type="ECO:0000256" key="7">
    <source>
        <dbReference type="ARBA" id="ARBA00023204"/>
    </source>
</evidence>
<comment type="catalytic activity">
    <reaction evidence="8 9">
        <text>a 6-O-methyl-2'-deoxyguanosine in DNA + L-cysteinyl-[protein] = S-methyl-L-cysteinyl-[protein] + a 2'-deoxyguanosine in DNA</text>
        <dbReference type="Rhea" id="RHEA:24000"/>
        <dbReference type="Rhea" id="RHEA-COMP:10131"/>
        <dbReference type="Rhea" id="RHEA-COMP:10132"/>
        <dbReference type="Rhea" id="RHEA-COMP:11367"/>
        <dbReference type="Rhea" id="RHEA-COMP:11368"/>
        <dbReference type="ChEBI" id="CHEBI:29950"/>
        <dbReference type="ChEBI" id="CHEBI:82612"/>
        <dbReference type="ChEBI" id="CHEBI:85445"/>
        <dbReference type="ChEBI" id="CHEBI:85448"/>
        <dbReference type="EC" id="2.1.1.63"/>
    </reaction>
</comment>
<evidence type="ECO:0000256" key="2">
    <source>
        <dbReference type="ARBA" id="ARBA00008711"/>
    </source>
</evidence>
<feature type="domain" description="Methylated-DNA-[protein]-cysteine S-methyltransferase DNA binding" evidence="10">
    <location>
        <begin position="87"/>
        <end position="167"/>
    </location>
</feature>
<organism evidence="12 13">
    <name type="scientific">Agromyces protaetiae</name>
    <dbReference type="NCBI Taxonomy" id="2509455"/>
    <lineage>
        <taxon>Bacteria</taxon>
        <taxon>Bacillati</taxon>
        <taxon>Actinomycetota</taxon>
        <taxon>Actinomycetes</taxon>
        <taxon>Micrococcales</taxon>
        <taxon>Microbacteriaceae</taxon>
        <taxon>Agromyces</taxon>
    </lineage>
</organism>
<evidence type="ECO:0000256" key="5">
    <source>
        <dbReference type="ARBA" id="ARBA00022679"/>
    </source>
</evidence>
<dbReference type="CDD" id="cd06445">
    <property type="entry name" value="ATase"/>
    <property type="match status" value="1"/>
</dbReference>
<dbReference type="Gene3D" id="3.30.160.70">
    <property type="entry name" value="Methylated DNA-protein cysteine methyltransferase domain"/>
    <property type="match status" value="1"/>
</dbReference>
<comment type="miscellaneous">
    <text evidence="9">This enzyme catalyzes only one turnover and therefore is not strictly catalytic. According to one definition, an enzyme is a biocatalyst that acts repeatedly and over many reaction cycles.</text>
</comment>
<dbReference type="Pfam" id="PF01035">
    <property type="entry name" value="DNA_binding_1"/>
    <property type="match status" value="1"/>
</dbReference>
<keyword evidence="7 9" id="KW-0234">DNA repair</keyword>
<dbReference type="NCBIfam" id="TIGR00589">
    <property type="entry name" value="ogt"/>
    <property type="match status" value="1"/>
</dbReference>
<keyword evidence="4 9" id="KW-0489">Methyltransferase</keyword>
<dbReference type="SUPFAM" id="SSF53155">
    <property type="entry name" value="Methylated DNA-protein cysteine methyltransferase domain"/>
    <property type="match status" value="1"/>
</dbReference>
<evidence type="ECO:0000259" key="11">
    <source>
        <dbReference type="Pfam" id="PF02870"/>
    </source>
</evidence>
<comment type="subcellular location">
    <subcellularLocation>
        <location evidence="9">Cytoplasm</location>
    </subcellularLocation>
</comment>